<organism evidence="6 7">
    <name type="scientific">Crenobacter oryzisoli</name>
    <dbReference type="NCBI Taxonomy" id="3056844"/>
    <lineage>
        <taxon>Bacteria</taxon>
        <taxon>Pseudomonadati</taxon>
        <taxon>Pseudomonadota</taxon>
        <taxon>Betaproteobacteria</taxon>
        <taxon>Neisseriales</taxon>
        <taxon>Neisseriaceae</taxon>
        <taxon>Crenobacter</taxon>
    </lineage>
</organism>
<keyword evidence="3" id="KW-0547">Nucleotide-binding</keyword>
<dbReference type="Pfam" id="PF00005">
    <property type="entry name" value="ABC_tran"/>
    <property type="match status" value="1"/>
</dbReference>
<dbReference type="SMART" id="SM00382">
    <property type="entry name" value="AAA"/>
    <property type="match status" value="1"/>
</dbReference>
<gene>
    <name evidence="6" type="ORF">QU481_16740</name>
</gene>
<sequence length="294" mass="32330">MIEFDLSLSRAGHNSGDGFRLAMAGRIDDGEFLTLFGPSGVGKSTLLRLIAGLEKPSAGTLKVDGETWCDAARGMHKPPQQRSVGFVFQDYALFPTMTVSDNVRYAAGRGESAWVGELLELTRLSALAERKPHELSGGQQQRVALARALARRPRLLLLDEPLSALDLSLRLMLQQELQELHQRFGLTTILVSHDLSEVFRLSHRVMVCEHGRIVRHGHPRDVFIGQAPSRDRLSLSGELLAKRRSDVVWILTLLVGQDIVEVIATDEEADALEPGMRLAISTRAFSPLLMPAGG</sequence>
<comment type="caution">
    <text evidence="6">The sequence shown here is derived from an EMBL/GenBank/DDBJ whole genome shotgun (WGS) entry which is preliminary data.</text>
</comment>
<evidence type="ECO:0000313" key="7">
    <source>
        <dbReference type="Proteomes" id="UP001168540"/>
    </source>
</evidence>
<accession>A0ABT7XRV8</accession>
<evidence type="ECO:0000259" key="5">
    <source>
        <dbReference type="PROSITE" id="PS50893"/>
    </source>
</evidence>
<name>A0ABT7XRV8_9NEIS</name>
<keyword evidence="7" id="KW-1185">Reference proteome</keyword>
<dbReference type="GO" id="GO:0005524">
    <property type="term" value="F:ATP binding"/>
    <property type="evidence" value="ECO:0007669"/>
    <property type="project" value="UniProtKB-KW"/>
</dbReference>
<feature type="domain" description="ABC transporter" evidence="5">
    <location>
        <begin position="1"/>
        <end position="235"/>
    </location>
</feature>
<keyword evidence="2" id="KW-1003">Cell membrane</keyword>
<dbReference type="PROSITE" id="PS00211">
    <property type="entry name" value="ABC_TRANSPORTER_1"/>
    <property type="match status" value="1"/>
</dbReference>
<evidence type="ECO:0000256" key="3">
    <source>
        <dbReference type="ARBA" id="ARBA00022741"/>
    </source>
</evidence>
<dbReference type="Gene3D" id="3.40.50.300">
    <property type="entry name" value="P-loop containing nucleotide triphosphate hydrolases"/>
    <property type="match status" value="1"/>
</dbReference>
<dbReference type="RefSeq" id="WP_289831169.1">
    <property type="nucleotide sequence ID" value="NZ_JAUEDK010000035.1"/>
</dbReference>
<dbReference type="InterPro" id="IPR017871">
    <property type="entry name" value="ABC_transporter-like_CS"/>
</dbReference>
<dbReference type="InterPro" id="IPR027417">
    <property type="entry name" value="P-loop_NTPase"/>
</dbReference>
<keyword evidence="2" id="KW-0472">Membrane</keyword>
<proteinExistence type="predicted"/>
<evidence type="ECO:0000313" key="6">
    <source>
        <dbReference type="EMBL" id="MDN0076515.1"/>
    </source>
</evidence>
<reference evidence="6" key="1">
    <citation type="submission" date="2023-06" db="EMBL/GenBank/DDBJ databases">
        <authorList>
            <person name="Zhang S."/>
        </authorList>
    </citation>
    <scope>NUCLEOTIDE SEQUENCE</scope>
    <source>
        <strain evidence="6">SG2303</strain>
    </source>
</reference>
<dbReference type="SUPFAM" id="SSF52540">
    <property type="entry name" value="P-loop containing nucleoside triphosphate hydrolases"/>
    <property type="match status" value="1"/>
</dbReference>
<keyword evidence="4 6" id="KW-0067">ATP-binding</keyword>
<dbReference type="Proteomes" id="UP001168540">
    <property type="component" value="Unassembled WGS sequence"/>
</dbReference>
<dbReference type="InterPro" id="IPR050093">
    <property type="entry name" value="ABC_SmlMolc_Importer"/>
</dbReference>
<dbReference type="PANTHER" id="PTHR42781">
    <property type="entry name" value="SPERMIDINE/PUTRESCINE IMPORT ATP-BINDING PROTEIN POTA"/>
    <property type="match status" value="1"/>
</dbReference>
<evidence type="ECO:0000256" key="2">
    <source>
        <dbReference type="ARBA" id="ARBA00022475"/>
    </source>
</evidence>
<dbReference type="EMBL" id="JAUEDK010000035">
    <property type="protein sequence ID" value="MDN0076515.1"/>
    <property type="molecule type" value="Genomic_DNA"/>
</dbReference>
<dbReference type="PANTHER" id="PTHR42781:SF4">
    <property type="entry name" value="SPERMIDINE_PUTRESCINE IMPORT ATP-BINDING PROTEIN POTA"/>
    <property type="match status" value="1"/>
</dbReference>
<protein>
    <submittedName>
        <fullName evidence="6">ATP-binding cassette domain-containing protein</fullName>
    </submittedName>
</protein>
<keyword evidence="1" id="KW-0813">Transport</keyword>
<dbReference type="InterPro" id="IPR003439">
    <property type="entry name" value="ABC_transporter-like_ATP-bd"/>
</dbReference>
<dbReference type="PROSITE" id="PS50893">
    <property type="entry name" value="ABC_TRANSPORTER_2"/>
    <property type="match status" value="1"/>
</dbReference>
<evidence type="ECO:0000256" key="4">
    <source>
        <dbReference type="ARBA" id="ARBA00022840"/>
    </source>
</evidence>
<evidence type="ECO:0000256" key="1">
    <source>
        <dbReference type="ARBA" id="ARBA00022448"/>
    </source>
</evidence>
<dbReference type="InterPro" id="IPR003593">
    <property type="entry name" value="AAA+_ATPase"/>
</dbReference>